<dbReference type="InParanoid" id="A0A286UA80"/>
<sequence>MRFRANIDHVQTFSRILQAVEKLQKRCIMRFTETEMHIICNEESEDGVQVWSQIKVDSLFTEYRIQSNSNNEINLHLSPEALLQALRSASPSNSNPASNWASKPSGEVVIKLAKKHNHAVLSVEIALALNYGGLGGSSRQAMVVHDVPVEVLKPSDIEKLREPLCPEPDIHVLLPPLQKIRTVTERMKSMAELLGIHANRRGVLQLSLESDQVRTKTQWTRCTIPNMSSTQDQSLSQSSIAQNTTRSDSEINSDPEHLYGVHVSNRAFLKFLSSHVVSTTTIACICENHCMILYVYIGEVSEAGGVLTFYIPARITGDD</sequence>
<protein>
    <recommendedName>
        <fullName evidence="4">Checkpoint protein</fullName>
    </recommendedName>
</protein>
<dbReference type="PANTHER" id="PTHR12900">
    <property type="entry name" value="MITOTIC AND DNA DAMAGE CHECKPOINT PROTEIN HUS1"/>
    <property type="match status" value="1"/>
</dbReference>
<dbReference type="STRING" id="2282107.A0A286UA80"/>
<reference evidence="6 7" key="1">
    <citation type="journal article" date="2017" name="Mol. Ecol.">
        <title>Comparative and population genomic landscape of Phellinus noxius: A hypervariable fungus causing root rot in trees.</title>
        <authorList>
            <person name="Chung C.L."/>
            <person name="Lee T.J."/>
            <person name="Akiba M."/>
            <person name="Lee H.H."/>
            <person name="Kuo T.H."/>
            <person name="Liu D."/>
            <person name="Ke H.M."/>
            <person name="Yokoi T."/>
            <person name="Roa M.B."/>
            <person name="Lu M.J."/>
            <person name="Chang Y.Y."/>
            <person name="Ann P.J."/>
            <person name="Tsai J.N."/>
            <person name="Chen C.Y."/>
            <person name="Tzean S.S."/>
            <person name="Ota Y."/>
            <person name="Hattori T."/>
            <person name="Sahashi N."/>
            <person name="Liou R.F."/>
            <person name="Kikuchi T."/>
            <person name="Tsai I.J."/>
        </authorList>
    </citation>
    <scope>NUCLEOTIDE SEQUENCE [LARGE SCALE GENOMIC DNA]</scope>
    <source>
        <strain evidence="6 7">FFPRI411160</strain>
    </source>
</reference>
<feature type="region of interest" description="Disordered" evidence="5">
    <location>
        <begin position="227"/>
        <end position="254"/>
    </location>
</feature>
<evidence type="ECO:0000256" key="2">
    <source>
        <dbReference type="ARBA" id="ARBA00005563"/>
    </source>
</evidence>
<evidence type="ECO:0000256" key="3">
    <source>
        <dbReference type="ARBA" id="ARBA00023242"/>
    </source>
</evidence>
<dbReference type="Proteomes" id="UP000217199">
    <property type="component" value="Unassembled WGS sequence"/>
</dbReference>
<dbReference type="InterPro" id="IPR016580">
    <property type="entry name" value="HUS1"/>
</dbReference>
<dbReference type="GO" id="GO:0035861">
    <property type="term" value="C:site of double-strand break"/>
    <property type="evidence" value="ECO:0007669"/>
    <property type="project" value="TreeGrafter"/>
</dbReference>
<dbReference type="Pfam" id="PF04005">
    <property type="entry name" value="Hus1"/>
    <property type="match status" value="1"/>
</dbReference>
<evidence type="ECO:0000256" key="5">
    <source>
        <dbReference type="SAM" id="MobiDB-lite"/>
    </source>
</evidence>
<evidence type="ECO:0000313" key="7">
    <source>
        <dbReference type="Proteomes" id="UP000217199"/>
    </source>
</evidence>
<feature type="compositionally biased region" description="Polar residues" evidence="5">
    <location>
        <begin position="240"/>
        <end position="252"/>
    </location>
</feature>
<organism evidence="6 7">
    <name type="scientific">Pyrrhoderma noxium</name>
    <dbReference type="NCBI Taxonomy" id="2282107"/>
    <lineage>
        <taxon>Eukaryota</taxon>
        <taxon>Fungi</taxon>
        <taxon>Dikarya</taxon>
        <taxon>Basidiomycota</taxon>
        <taxon>Agaricomycotina</taxon>
        <taxon>Agaricomycetes</taxon>
        <taxon>Hymenochaetales</taxon>
        <taxon>Hymenochaetaceae</taxon>
        <taxon>Pyrrhoderma</taxon>
    </lineage>
</organism>
<proteinExistence type="inferred from homology"/>
<dbReference type="Gene3D" id="3.70.10.10">
    <property type="match status" value="1"/>
</dbReference>
<dbReference type="OrthoDB" id="337750at2759"/>
<dbReference type="FunCoup" id="A0A286UA80">
    <property type="interactions" value="334"/>
</dbReference>
<dbReference type="InterPro" id="IPR007150">
    <property type="entry name" value="HUS1/Mec3"/>
</dbReference>
<dbReference type="GO" id="GO:0006289">
    <property type="term" value="P:nucleotide-excision repair"/>
    <property type="evidence" value="ECO:0007669"/>
    <property type="project" value="TreeGrafter"/>
</dbReference>
<accession>A0A286UA80</accession>
<name>A0A286UA80_9AGAM</name>
<dbReference type="GO" id="GO:0005730">
    <property type="term" value="C:nucleolus"/>
    <property type="evidence" value="ECO:0007669"/>
    <property type="project" value="InterPro"/>
</dbReference>
<keyword evidence="7" id="KW-1185">Reference proteome</keyword>
<comment type="similarity">
    <text evidence="2 4">Belongs to the HUS1 family.</text>
</comment>
<dbReference type="GO" id="GO:0000723">
    <property type="term" value="P:telomere maintenance"/>
    <property type="evidence" value="ECO:0007669"/>
    <property type="project" value="TreeGrafter"/>
</dbReference>
<dbReference type="GO" id="GO:0033314">
    <property type="term" value="P:mitotic DNA replication checkpoint signaling"/>
    <property type="evidence" value="ECO:0007669"/>
    <property type="project" value="TreeGrafter"/>
</dbReference>
<dbReference type="GO" id="GO:0030896">
    <property type="term" value="C:checkpoint clamp complex"/>
    <property type="evidence" value="ECO:0007669"/>
    <property type="project" value="InterPro"/>
</dbReference>
<dbReference type="GO" id="GO:0031573">
    <property type="term" value="P:mitotic intra-S DNA damage checkpoint signaling"/>
    <property type="evidence" value="ECO:0007669"/>
    <property type="project" value="TreeGrafter"/>
</dbReference>
<dbReference type="SUPFAM" id="SSF55979">
    <property type="entry name" value="DNA clamp"/>
    <property type="match status" value="1"/>
</dbReference>
<dbReference type="EMBL" id="NBII01000008">
    <property type="protein sequence ID" value="PAV16477.1"/>
    <property type="molecule type" value="Genomic_DNA"/>
</dbReference>
<dbReference type="GO" id="GO:0000724">
    <property type="term" value="P:double-strand break repair via homologous recombination"/>
    <property type="evidence" value="ECO:0007669"/>
    <property type="project" value="TreeGrafter"/>
</dbReference>
<comment type="caution">
    <text evidence="6">The sequence shown here is derived from an EMBL/GenBank/DDBJ whole genome shotgun (WGS) entry which is preliminary data.</text>
</comment>
<evidence type="ECO:0000313" key="6">
    <source>
        <dbReference type="EMBL" id="PAV16477.1"/>
    </source>
</evidence>
<comment type="subcellular location">
    <subcellularLocation>
        <location evidence="1">Nucleus</location>
    </subcellularLocation>
</comment>
<dbReference type="PIRSF" id="PIRSF011312">
    <property type="entry name" value="Cell_cycle_HUS1"/>
    <property type="match status" value="1"/>
</dbReference>
<dbReference type="PANTHER" id="PTHR12900:SF0">
    <property type="entry name" value="CHECKPOINT PROTEIN"/>
    <property type="match status" value="1"/>
</dbReference>
<feature type="compositionally biased region" description="Low complexity" evidence="5">
    <location>
        <begin position="228"/>
        <end position="239"/>
    </location>
</feature>
<dbReference type="GO" id="GO:0044778">
    <property type="term" value="P:meiotic DNA integrity checkpoint signaling"/>
    <property type="evidence" value="ECO:0007669"/>
    <property type="project" value="TreeGrafter"/>
</dbReference>
<evidence type="ECO:0000256" key="1">
    <source>
        <dbReference type="ARBA" id="ARBA00004123"/>
    </source>
</evidence>
<dbReference type="InterPro" id="IPR046938">
    <property type="entry name" value="DNA_clamp_sf"/>
</dbReference>
<keyword evidence="3" id="KW-0539">Nucleus</keyword>
<dbReference type="AlphaFoldDB" id="A0A286UA80"/>
<gene>
    <name evidence="6" type="ORF">PNOK_0809700</name>
</gene>
<evidence type="ECO:0000256" key="4">
    <source>
        <dbReference type="PIRNR" id="PIRNR011312"/>
    </source>
</evidence>